<accession>A0A4Z1QKX0</accession>
<sequence length="120" mass="13558">MARMEIISGVERRRRWSKEAKLEILAEADEPGVRIGDVARRHDIHPGQIRLWRKTFSHFSASPSFVPVQLVDDIGQRQKPAVPPSRVFIEILLRNGRGLKVPVDLERKTLASLIACVEAA</sequence>
<evidence type="ECO:0000313" key="3">
    <source>
        <dbReference type="EMBL" id="UYZ09005.1"/>
    </source>
</evidence>
<dbReference type="RefSeq" id="WP_137409395.1">
    <property type="nucleotide sequence ID" value="NZ_CP074392.1"/>
</dbReference>
<dbReference type="EMBL" id="CP109970">
    <property type="protein sequence ID" value="UYZ10909.1"/>
    <property type="molecule type" value="Genomic_DNA"/>
</dbReference>
<evidence type="ECO:0000313" key="5">
    <source>
        <dbReference type="EMBL" id="UYZ10909.1"/>
    </source>
</evidence>
<evidence type="ECO:0000256" key="1">
    <source>
        <dbReference type="ARBA" id="ARBA00009964"/>
    </source>
</evidence>
<dbReference type="Proteomes" id="UP000298735">
    <property type="component" value="Chromosome Linear"/>
</dbReference>
<organism evidence="4 6">
    <name type="scientific">Agrobacterium salinitolerans</name>
    <dbReference type="NCBI Taxonomy" id="1183413"/>
    <lineage>
        <taxon>Bacteria</taxon>
        <taxon>Pseudomonadati</taxon>
        <taxon>Pseudomonadota</taxon>
        <taxon>Alphaproteobacteria</taxon>
        <taxon>Hyphomicrobiales</taxon>
        <taxon>Rhizobiaceae</taxon>
        <taxon>Rhizobium/Agrobacterium group</taxon>
        <taxon>Agrobacterium</taxon>
    </lineage>
</organism>
<dbReference type="EMBL" id="CP109969">
    <property type="protein sequence ID" value="UYZ09005.1"/>
    <property type="molecule type" value="Genomic_DNA"/>
</dbReference>
<evidence type="ECO:0000313" key="6">
    <source>
        <dbReference type="Proteomes" id="UP000298735"/>
    </source>
</evidence>
<dbReference type="AlphaFoldDB" id="A0A4Z1QKX0"/>
<reference evidence="4" key="1">
    <citation type="submission" date="2022-10" db="EMBL/GenBank/DDBJ databases">
        <title>Complete genome sequence of Agrobacterium salinitolerans CFBP5507.</title>
        <authorList>
            <person name="Tchabashvili S."/>
            <person name="Yen H.-C."/>
            <person name="Haryono M."/>
            <person name="Lin Y.-C."/>
            <person name="Lai E.-M."/>
            <person name="Kuo C.-H."/>
        </authorList>
    </citation>
    <scope>NUCLEOTIDE SEQUENCE</scope>
    <source>
        <strain evidence="4">CFBP5507</strain>
        <plasmid evidence="5">pAtCFBP5507a</plasmid>
    </source>
</reference>
<dbReference type="KEGG" id="asal:CFBP5507_11485"/>
<evidence type="ECO:0000313" key="4">
    <source>
        <dbReference type="EMBL" id="UYZ09594.1"/>
    </source>
</evidence>
<dbReference type="GO" id="GO:0043565">
    <property type="term" value="F:sequence-specific DNA binding"/>
    <property type="evidence" value="ECO:0007669"/>
    <property type="project" value="InterPro"/>
</dbReference>
<dbReference type="KEGG" id="asal:CFBP5507_14860"/>
<evidence type="ECO:0000313" key="2">
    <source>
        <dbReference type="EMBL" id="UYZ06856.1"/>
    </source>
</evidence>
<dbReference type="KEGG" id="asal:CFBP5507_18075"/>
<dbReference type="InterPro" id="IPR002514">
    <property type="entry name" value="Transposase_8"/>
</dbReference>
<comment type="similarity">
    <text evidence="1">Belongs to the transposase 8 family.</text>
</comment>
<dbReference type="EMBL" id="CP109968">
    <property type="protein sequence ID" value="UYZ06856.1"/>
    <property type="molecule type" value="Genomic_DNA"/>
</dbReference>
<dbReference type="NCBIfam" id="NF047595">
    <property type="entry name" value="IS66_ISRel24_TnpA"/>
    <property type="match status" value="1"/>
</dbReference>
<dbReference type="InterPro" id="IPR010921">
    <property type="entry name" value="Trp_repressor/repl_initiator"/>
</dbReference>
<keyword evidence="5" id="KW-0614">Plasmid</keyword>
<proteinExistence type="inferred from homology"/>
<dbReference type="Gene3D" id="1.10.10.10">
    <property type="entry name" value="Winged helix-like DNA-binding domain superfamily/Winged helix DNA-binding domain"/>
    <property type="match status" value="1"/>
</dbReference>
<gene>
    <name evidence="2" type="ORF">CFBP5507_11485</name>
    <name evidence="3" type="ORF">CFBP5507_14860</name>
    <name evidence="4" type="ORF">CFBP5507_18075</name>
    <name evidence="5" type="ORF">CFBP5507_25640</name>
</gene>
<dbReference type="KEGG" id="asal:CFBP5507_25640"/>
<dbReference type="PANTHER" id="PTHR37936">
    <property type="entry name" value="TRANSPOSASE INSC FOR INSERTION ELEMENT IS2A-RELATED"/>
    <property type="match status" value="1"/>
</dbReference>
<dbReference type="InterPro" id="IPR036388">
    <property type="entry name" value="WH-like_DNA-bd_sf"/>
</dbReference>
<name>A0A4Z1QKX0_9HYPH</name>
<dbReference type="Proteomes" id="UP000298735">
    <property type="component" value="Plasmid pAtCFBP5507a"/>
</dbReference>
<dbReference type="GO" id="GO:0004803">
    <property type="term" value="F:transposase activity"/>
    <property type="evidence" value="ECO:0007669"/>
    <property type="project" value="InterPro"/>
</dbReference>
<protein>
    <submittedName>
        <fullName evidence="4">Transposase</fullName>
    </submittedName>
</protein>
<dbReference type="PANTHER" id="PTHR37936:SF3">
    <property type="entry name" value="TRANSPOSASE INSC FOR INSERTION ELEMENT IS2A-RELATED"/>
    <property type="match status" value="1"/>
</dbReference>
<dbReference type="SUPFAM" id="SSF48295">
    <property type="entry name" value="TrpR-like"/>
    <property type="match status" value="1"/>
</dbReference>
<dbReference type="EMBL" id="CP109969">
    <property type="protein sequence ID" value="UYZ09594.1"/>
    <property type="molecule type" value="Genomic_DNA"/>
</dbReference>
<dbReference type="OrthoDB" id="8080802at2"/>
<dbReference type="Pfam" id="PF01527">
    <property type="entry name" value="HTH_Tnp_1"/>
    <property type="match status" value="1"/>
</dbReference>
<geneLocation type="plasmid" evidence="5 6">
    <name>pAtCFBP5507a</name>
</geneLocation>
<dbReference type="Proteomes" id="UP000298735">
    <property type="component" value="Chromosome Circular"/>
</dbReference>
<dbReference type="GO" id="GO:0006313">
    <property type="term" value="P:DNA transposition"/>
    <property type="evidence" value="ECO:0007669"/>
    <property type="project" value="InterPro"/>
</dbReference>